<feature type="transmembrane region" description="Helical" evidence="5">
    <location>
        <begin position="157"/>
        <end position="179"/>
    </location>
</feature>
<dbReference type="Pfam" id="PF00015">
    <property type="entry name" value="MCPsignal"/>
    <property type="match status" value="1"/>
</dbReference>
<name>A0ABQ4PWQ3_9PROT</name>
<reference evidence="8" key="2">
    <citation type="journal article" date="2023" name="ISME Commun">
        <title>Characterization of a bloom-associated alphaproteobacterial lineage, 'Candidatus Phycosocius': insights into freshwater algal-bacterial interactions.</title>
        <authorList>
            <person name="Tanabe Y."/>
            <person name="Yamaguchi H."/>
            <person name="Yoshida M."/>
            <person name="Kai A."/>
            <person name="Okazaki Y."/>
        </authorList>
    </citation>
    <scope>NUCLEOTIDE SEQUENCE</scope>
    <source>
        <strain evidence="8">BOTRYCO-1</strain>
    </source>
</reference>
<keyword evidence="1 3" id="KW-0807">Transducer</keyword>
<keyword evidence="5" id="KW-0812">Transmembrane</keyword>
<evidence type="ECO:0000256" key="3">
    <source>
        <dbReference type="PROSITE-ProRule" id="PRU00284"/>
    </source>
</evidence>
<organism evidence="8 9">
    <name type="scientific">Candidatus Phycosocius spiralis</name>
    <dbReference type="NCBI Taxonomy" id="2815099"/>
    <lineage>
        <taxon>Bacteria</taxon>
        <taxon>Pseudomonadati</taxon>
        <taxon>Pseudomonadota</taxon>
        <taxon>Alphaproteobacteria</taxon>
        <taxon>Caulobacterales</taxon>
        <taxon>Caulobacterales incertae sedis</taxon>
        <taxon>Candidatus Phycosocius</taxon>
    </lineage>
</organism>
<evidence type="ECO:0008006" key="10">
    <source>
        <dbReference type="Google" id="ProtNLM"/>
    </source>
</evidence>
<keyword evidence="5" id="KW-1133">Transmembrane helix</keyword>
<dbReference type="InterPro" id="IPR003660">
    <property type="entry name" value="HAMP_dom"/>
</dbReference>
<reference evidence="8" key="1">
    <citation type="submission" date="2021-05" db="EMBL/GenBank/DDBJ databases">
        <authorList>
            <person name="Tanabe Y."/>
        </authorList>
    </citation>
    <scope>NUCLEOTIDE SEQUENCE</scope>
    <source>
        <strain evidence="8">BOTRYCO-1</strain>
    </source>
</reference>
<dbReference type="SMART" id="SM00304">
    <property type="entry name" value="HAMP"/>
    <property type="match status" value="1"/>
</dbReference>
<evidence type="ECO:0000313" key="9">
    <source>
        <dbReference type="Proteomes" id="UP001161064"/>
    </source>
</evidence>
<gene>
    <name evidence="8" type="ORF">PsB1_1535</name>
</gene>
<keyword evidence="9" id="KW-1185">Reference proteome</keyword>
<dbReference type="EMBL" id="BPFZ01000009">
    <property type="protein sequence ID" value="GIU67381.1"/>
    <property type="molecule type" value="Genomic_DNA"/>
</dbReference>
<accession>A0ABQ4PWQ3</accession>
<evidence type="ECO:0000259" key="6">
    <source>
        <dbReference type="PROSITE" id="PS50111"/>
    </source>
</evidence>
<comment type="caution">
    <text evidence="8">The sequence shown here is derived from an EMBL/GenBank/DDBJ whole genome shotgun (WGS) entry which is preliminary data.</text>
</comment>
<evidence type="ECO:0000256" key="5">
    <source>
        <dbReference type="SAM" id="Phobius"/>
    </source>
</evidence>
<dbReference type="SMART" id="SM00283">
    <property type="entry name" value="MA"/>
    <property type="match status" value="1"/>
</dbReference>
<evidence type="ECO:0000259" key="7">
    <source>
        <dbReference type="PROSITE" id="PS50885"/>
    </source>
</evidence>
<feature type="region of interest" description="Disordered" evidence="4">
    <location>
        <begin position="275"/>
        <end position="296"/>
    </location>
</feature>
<dbReference type="Gene3D" id="1.10.287.950">
    <property type="entry name" value="Methyl-accepting chemotaxis protein"/>
    <property type="match status" value="1"/>
</dbReference>
<comment type="similarity">
    <text evidence="2">Belongs to the methyl-accepting chemotaxis (MCP) protein family.</text>
</comment>
<feature type="compositionally biased region" description="Low complexity" evidence="4">
    <location>
        <begin position="275"/>
        <end position="285"/>
    </location>
</feature>
<feature type="compositionally biased region" description="Polar residues" evidence="4">
    <location>
        <begin position="286"/>
        <end position="296"/>
    </location>
</feature>
<feature type="domain" description="Methyl-accepting transducer" evidence="6">
    <location>
        <begin position="270"/>
        <end position="506"/>
    </location>
</feature>
<dbReference type="PROSITE" id="PS50111">
    <property type="entry name" value="CHEMOTAXIS_TRANSDUC_2"/>
    <property type="match status" value="1"/>
</dbReference>
<dbReference type="RefSeq" id="WP_284360260.1">
    <property type="nucleotide sequence ID" value="NZ_BPFZ01000009.1"/>
</dbReference>
<protein>
    <recommendedName>
        <fullName evidence="10">Methyl-accepting chemotaxis protein</fullName>
    </recommendedName>
</protein>
<dbReference type="PROSITE" id="PS50885">
    <property type="entry name" value="HAMP"/>
    <property type="match status" value="1"/>
</dbReference>
<dbReference type="PANTHER" id="PTHR32089:SF112">
    <property type="entry name" value="LYSOZYME-LIKE PROTEIN-RELATED"/>
    <property type="match status" value="1"/>
</dbReference>
<dbReference type="Proteomes" id="UP001161064">
    <property type="component" value="Unassembled WGS sequence"/>
</dbReference>
<dbReference type="PANTHER" id="PTHR32089">
    <property type="entry name" value="METHYL-ACCEPTING CHEMOTAXIS PROTEIN MCPB"/>
    <property type="match status" value="1"/>
</dbReference>
<keyword evidence="5" id="KW-0472">Membrane</keyword>
<dbReference type="Gene3D" id="6.10.340.10">
    <property type="match status" value="1"/>
</dbReference>
<proteinExistence type="inferred from homology"/>
<evidence type="ECO:0000256" key="4">
    <source>
        <dbReference type="SAM" id="MobiDB-lite"/>
    </source>
</evidence>
<evidence type="ECO:0000313" key="8">
    <source>
        <dbReference type="EMBL" id="GIU67381.1"/>
    </source>
</evidence>
<evidence type="ECO:0000256" key="1">
    <source>
        <dbReference type="ARBA" id="ARBA00023224"/>
    </source>
</evidence>
<sequence length="526" mass="56157">MVTVALGFLALEAKNMQSQVNNYLMIANESMVVSKAAEQFQTMRIHALKFEANSNIDELKKVRQLKIEVIDALKKARQLTTSSKRKALITTMIDLTNQYVAVAERIKIDVKAVALRNQIGPKLGDVSEALLNQTEAEQNRIGSLLSEKLVETVNHSIIMIVVNLIVGGAMALFLSNIIANPFARTTELMEEVAKGKIDTSVDDLDRRDDVGRLRKALQVFVANAREMRRLEMTNQEQQKATEAEKRELMLELANNFDASVAQVVDTVTAAATELETTSETLSRTAQETSTHSNAVARTADTSAANVQTVASASEEMSASISEIANQVQMAAQIAREAERKASETNATVIALSEAAGKIGEVVSLISDIASQTNLLALNATIEAARAGEAGKGFAVVASEVKSLAEQTAKATEEISSQINGVQNATQLAVGAIDSISSTIVEINEISATISTSVEQQMIAVREITQNTSDVAAATSEVSQAIGLVQQGSTETGAAAEQSLAAARELGVQAVNLKRAVVSFLDQVRAA</sequence>
<dbReference type="SUPFAM" id="SSF58104">
    <property type="entry name" value="Methyl-accepting chemotaxis protein (MCP) signaling domain"/>
    <property type="match status" value="1"/>
</dbReference>
<dbReference type="InterPro" id="IPR004089">
    <property type="entry name" value="MCPsignal_dom"/>
</dbReference>
<evidence type="ECO:0000256" key="2">
    <source>
        <dbReference type="ARBA" id="ARBA00029447"/>
    </source>
</evidence>
<feature type="domain" description="HAMP" evidence="7">
    <location>
        <begin position="176"/>
        <end position="229"/>
    </location>
</feature>